<feature type="transmembrane region" description="Helical" evidence="6">
    <location>
        <begin position="6"/>
        <end position="23"/>
    </location>
</feature>
<protein>
    <submittedName>
        <fullName evidence="8">Citrate transporter</fullName>
    </submittedName>
</protein>
<proteinExistence type="predicted"/>
<keyword evidence="5 6" id="KW-0472">Membrane</keyword>
<feature type="transmembrane region" description="Helical" evidence="6">
    <location>
        <begin position="91"/>
        <end position="113"/>
    </location>
</feature>
<evidence type="ECO:0000313" key="9">
    <source>
        <dbReference type="Proteomes" id="UP000050488"/>
    </source>
</evidence>
<dbReference type="PATRIC" id="fig|1544413.3.peg.174"/>
<feature type="transmembrane region" description="Helical" evidence="6">
    <location>
        <begin position="309"/>
        <end position="329"/>
    </location>
</feature>
<feature type="transmembrane region" description="Helical" evidence="6">
    <location>
        <begin position="183"/>
        <end position="204"/>
    </location>
</feature>
<accession>A0A0Q0UG05</accession>
<keyword evidence="3 6" id="KW-0812">Transmembrane</keyword>
<evidence type="ECO:0000256" key="4">
    <source>
        <dbReference type="ARBA" id="ARBA00022989"/>
    </source>
</evidence>
<dbReference type="InterPro" id="IPR004680">
    <property type="entry name" value="Cit_transptr-like_dom"/>
</dbReference>
<keyword evidence="9" id="KW-1185">Reference proteome</keyword>
<feature type="transmembrane region" description="Helical" evidence="6">
    <location>
        <begin position="119"/>
        <end position="136"/>
    </location>
</feature>
<comment type="subcellular location">
    <subcellularLocation>
        <location evidence="1">Membrane</location>
        <topology evidence="1">Multi-pass membrane protein</topology>
    </subcellularLocation>
</comment>
<feature type="transmembrane region" description="Helical" evidence="6">
    <location>
        <begin position="143"/>
        <end position="163"/>
    </location>
</feature>
<evidence type="ECO:0000256" key="1">
    <source>
        <dbReference type="ARBA" id="ARBA00004141"/>
    </source>
</evidence>
<dbReference type="STRING" id="1544413.Clow_00171"/>
<dbReference type="AlphaFoldDB" id="A0A0Q0UG05"/>
<dbReference type="Proteomes" id="UP000050488">
    <property type="component" value="Unassembled WGS sequence"/>
</dbReference>
<sequence length="454" mass="47906">MHSPLGLTLCGLAIIALTVGLLIRGKTSPVVAMTLIPSTGALLMGYSLGEIGEFFGTGLDSVMNVVVMFIFAIIYFGILQDIGLFNPVVTALIKATRGNVVLVALGTAAIGTVAHLDGAGATTFLLTIPALLPLYQAMHMSRYVLLAIVALAASVMNMVPWAGPVGRTSSVIDLSPTEIWHHLLPIQGVALALVFLIALLLGLSERRRIAKLRRSPEFVGRGEVDVHAIAQEFVERQKAERAEQGYHYRDATWARALTAIISLALLVVLVTGWLEPAPAFLIATTLVLPLNFDSPSEQTDAMKRHAPSALAMASVIIAAAMFLGVLNGAGMLKQIALSLLEVLPESAGPWIHVVVGYLGVPLDLATSTDAYYFSVLPIVQETAGTFEVSSLGAASALIIGNIIGTFVSPFSPALWLAIGLARADMGRHLRLAFPLAWGLAALLVTVALAMGLLA</sequence>
<dbReference type="GO" id="GO:0015128">
    <property type="term" value="F:gluconate transmembrane transporter activity"/>
    <property type="evidence" value="ECO:0007669"/>
    <property type="project" value="InterPro"/>
</dbReference>
<feature type="transmembrane region" description="Helical" evidence="6">
    <location>
        <begin position="30"/>
        <end position="49"/>
    </location>
</feature>
<dbReference type="RefSeq" id="WP_055174984.1">
    <property type="nucleotide sequence ID" value="NZ_JAUSQY010000001.1"/>
</dbReference>
<dbReference type="InterPro" id="IPR003474">
    <property type="entry name" value="Glcn_transporter"/>
</dbReference>
<evidence type="ECO:0000313" key="8">
    <source>
        <dbReference type="EMBL" id="KQB87123.1"/>
    </source>
</evidence>
<gene>
    <name evidence="8" type="primary">citN</name>
    <name evidence="8" type="ORF">Clow_00171</name>
</gene>
<evidence type="ECO:0000256" key="5">
    <source>
        <dbReference type="ARBA" id="ARBA00023136"/>
    </source>
</evidence>
<dbReference type="PANTHER" id="PTHR30354">
    <property type="entry name" value="GNT FAMILY GLUCONATE TRANSPORTER"/>
    <property type="match status" value="1"/>
</dbReference>
<feature type="transmembrane region" description="Helical" evidence="6">
    <location>
        <begin position="61"/>
        <end position="79"/>
    </location>
</feature>
<feature type="transmembrane region" description="Helical" evidence="6">
    <location>
        <begin position="253"/>
        <end position="274"/>
    </location>
</feature>
<evidence type="ECO:0000256" key="3">
    <source>
        <dbReference type="ARBA" id="ARBA00022692"/>
    </source>
</evidence>
<dbReference type="OrthoDB" id="5329450at2"/>
<reference evidence="8 9" key="1">
    <citation type="submission" date="2015-10" db="EMBL/GenBank/DDBJ databases">
        <title>Corynebacteirum lowii and Corynebacterium oculi species nova, derived from human clinical disease and and emended description of Corynebacterium mastiditis.</title>
        <authorList>
            <person name="Bernard K."/>
            <person name="Pacheco A.L."/>
            <person name="Mcdougall C."/>
            <person name="Burtx T."/>
            <person name="Weibe D."/>
            <person name="Tyler S."/>
            <person name="Olson A.B."/>
            <person name="Cnockaert M."/>
            <person name="Eguchi H."/>
            <person name="Kuwahara T."/>
            <person name="Nakayama-Imaohji H."/>
            <person name="Boudewijins M."/>
            <person name="Van Hoecke F."/>
            <person name="Bernier A.-M."/>
            <person name="Vandamme P."/>
        </authorList>
    </citation>
    <scope>NUCLEOTIDE SEQUENCE [LARGE SCALE GENOMIC DNA]</scope>
    <source>
        <strain evidence="8 9">NML 130206</strain>
    </source>
</reference>
<dbReference type="Pfam" id="PF03600">
    <property type="entry name" value="CitMHS"/>
    <property type="match status" value="1"/>
</dbReference>
<organism evidence="8 9">
    <name type="scientific">Corynebacterium lowii</name>
    <dbReference type="NCBI Taxonomy" id="1544413"/>
    <lineage>
        <taxon>Bacteria</taxon>
        <taxon>Bacillati</taxon>
        <taxon>Actinomycetota</taxon>
        <taxon>Actinomycetes</taxon>
        <taxon>Mycobacteriales</taxon>
        <taxon>Corynebacteriaceae</taxon>
        <taxon>Corynebacterium</taxon>
    </lineage>
</organism>
<keyword evidence="4 6" id="KW-1133">Transmembrane helix</keyword>
<dbReference type="GO" id="GO:0005886">
    <property type="term" value="C:plasma membrane"/>
    <property type="evidence" value="ECO:0007669"/>
    <property type="project" value="TreeGrafter"/>
</dbReference>
<feature type="transmembrane region" description="Helical" evidence="6">
    <location>
        <begin position="393"/>
        <end position="419"/>
    </location>
</feature>
<comment type="caution">
    <text evidence="8">The sequence shown here is derived from an EMBL/GenBank/DDBJ whole genome shotgun (WGS) entry which is preliminary data.</text>
</comment>
<keyword evidence="2" id="KW-0813">Transport</keyword>
<evidence type="ECO:0000256" key="6">
    <source>
        <dbReference type="SAM" id="Phobius"/>
    </source>
</evidence>
<feature type="domain" description="Citrate transporter-like" evidence="7">
    <location>
        <begin position="28"/>
        <end position="397"/>
    </location>
</feature>
<evidence type="ECO:0000259" key="7">
    <source>
        <dbReference type="Pfam" id="PF03600"/>
    </source>
</evidence>
<dbReference type="EMBL" id="LKEV01000001">
    <property type="protein sequence ID" value="KQB87123.1"/>
    <property type="molecule type" value="Genomic_DNA"/>
</dbReference>
<name>A0A0Q0UG05_9CORY</name>
<dbReference type="PANTHER" id="PTHR30354:SF26">
    <property type="entry name" value="TRANSPORTER, PUTATIVE-RELATED"/>
    <property type="match status" value="1"/>
</dbReference>
<feature type="transmembrane region" description="Helical" evidence="6">
    <location>
        <begin position="431"/>
        <end position="453"/>
    </location>
</feature>
<evidence type="ECO:0000256" key="2">
    <source>
        <dbReference type="ARBA" id="ARBA00022448"/>
    </source>
</evidence>